<organism evidence="1 2">
    <name type="scientific">Trichinella patagoniensis</name>
    <dbReference type="NCBI Taxonomy" id="990121"/>
    <lineage>
        <taxon>Eukaryota</taxon>
        <taxon>Metazoa</taxon>
        <taxon>Ecdysozoa</taxon>
        <taxon>Nematoda</taxon>
        <taxon>Enoplea</taxon>
        <taxon>Dorylaimia</taxon>
        <taxon>Trichinellida</taxon>
        <taxon>Trichinellidae</taxon>
        <taxon>Trichinella</taxon>
    </lineage>
</organism>
<dbReference type="AlphaFoldDB" id="A0A0V0YSG9"/>
<dbReference type="EMBL" id="JYDQ01002989">
    <property type="protein sequence ID" value="KRY03247.1"/>
    <property type="molecule type" value="Genomic_DNA"/>
</dbReference>
<comment type="caution">
    <text evidence="1">The sequence shown here is derived from an EMBL/GenBank/DDBJ whole genome shotgun (WGS) entry which is preliminary data.</text>
</comment>
<name>A0A0V0YSG9_9BILA</name>
<evidence type="ECO:0000313" key="2">
    <source>
        <dbReference type="Proteomes" id="UP000054783"/>
    </source>
</evidence>
<accession>A0A0V0YSG9</accession>
<proteinExistence type="predicted"/>
<sequence>MQSSHLQAVSLIWIHVVKKEPDVNSVFQVTTRQAYVKKFKCVNVHPPYTEILKKIISAY</sequence>
<protein>
    <submittedName>
        <fullName evidence="1">Uncharacterized protein</fullName>
    </submittedName>
</protein>
<evidence type="ECO:0000313" key="1">
    <source>
        <dbReference type="EMBL" id="KRY03247.1"/>
    </source>
</evidence>
<reference evidence="1 2" key="1">
    <citation type="submission" date="2015-01" db="EMBL/GenBank/DDBJ databases">
        <title>Evolution of Trichinella species and genotypes.</title>
        <authorList>
            <person name="Korhonen P.K."/>
            <person name="Edoardo P."/>
            <person name="Giuseppe L.R."/>
            <person name="Gasser R.B."/>
        </authorList>
    </citation>
    <scope>NUCLEOTIDE SEQUENCE [LARGE SCALE GENOMIC DNA]</scope>
    <source>
        <strain evidence="1">ISS2496</strain>
    </source>
</reference>
<dbReference type="Proteomes" id="UP000054783">
    <property type="component" value="Unassembled WGS sequence"/>
</dbReference>
<gene>
    <name evidence="1" type="ORF">T12_11856</name>
</gene>
<keyword evidence="2" id="KW-1185">Reference proteome</keyword>